<dbReference type="SMART" id="SM01400">
    <property type="entry name" value="Pribosyltran_N"/>
    <property type="match status" value="1"/>
</dbReference>
<evidence type="ECO:0000256" key="8">
    <source>
        <dbReference type="ARBA" id="ARBA00022842"/>
    </source>
</evidence>
<dbReference type="NCBIfam" id="TIGR01251">
    <property type="entry name" value="ribP_PPkin"/>
    <property type="match status" value="1"/>
</dbReference>
<dbReference type="PANTHER" id="PTHR10210:SF32">
    <property type="entry name" value="RIBOSE-PHOSPHATE PYROPHOSPHOKINASE 2"/>
    <property type="match status" value="1"/>
</dbReference>
<accession>A4BQ39</accession>
<evidence type="ECO:0000256" key="6">
    <source>
        <dbReference type="ARBA" id="ARBA00022777"/>
    </source>
</evidence>
<dbReference type="GO" id="GO:0000287">
    <property type="term" value="F:magnesium ion binding"/>
    <property type="evidence" value="ECO:0007669"/>
    <property type="project" value="InterPro"/>
</dbReference>
<name>A4BQ39_9GAMM</name>
<keyword evidence="12" id="KW-1185">Reference proteome</keyword>
<dbReference type="GO" id="GO:0016301">
    <property type="term" value="F:kinase activity"/>
    <property type="evidence" value="ECO:0007669"/>
    <property type="project" value="UniProtKB-KW"/>
</dbReference>
<evidence type="ECO:0000256" key="1">
    <source>
        <dbReference type="ARBA" id="ARBA00013247"/>
    </source>
</evidence>
<dbReference type="GO" id="GO:0002189">
    <property type="term" value="C:ribose phosphate diphosphokinase complex"/>
    <property type="evidence" value="ECO:0007669"/>
    <property type="project" value="TreeGrafter"/>
</dbReference>
<evidence type="ECO:0000256" key="5">
    <source>
        <dbReference type="ARBA" id="ARBA00022741"/>
    </source>
</evidence>
<evidence type="ECO:0000256" key="3">
    <source>
        <dbReference type="ARBA" id="ARBA00022723"/>
    </source>
</evidence>
<dbReference type="EMBL" id="AAOF01000004">
    <property type="protein sequence ID" value="EAR22194.1"/>
    <property type="molecule type" value="Genomic_DNA"/>
</dbReference>
<organism evidence="11 12">
    <name type="scientific">Nitrococcus mobilis Nb-231</name>
    <dbReference type="NCBI Taxonomy" id="314278"/>
    <lineage>
        <taxon>Bacteria</taxon>
        <taxon>Pseudomonadati</taxon>
        <taxon>Pseudomonadota</taxon>
        <taxon>Gammaproteobacteria</taxon>
        <taxon>Chromatiales</taxon>
        <taxon>Ectothiorhodospiraceae</taxon>
        <taxon>Nitrococcus</taxon>
    </lineage>
</organism>
<reference evidence="11 12" key="1">
    <citation type="submission" date="2006-02" db="EMBL/GenBank/DDBJ databases">
        <authorList>
            <person name="Waterbury J."/>
            <person name="Ferriera S."/>
            <person name="Johnson J."/>
            <person name="Kravitz S."/>
            <person name="Halpern A."/>
            <person name="Remington K."/>
            <person name="Beeson K."/>
            <person name="Tran B."/>
            <person name="Rogers Y.-H."/>
            <person name="Friedman R."/>
            <person name="Venter J.C."/>
        </authorList>
    </citation>
    <scope>NUCLEOTIDE SEQUENCE [LARGE SCALE GENOMIC DNA]</scope>
    <source>
        <strain evidence="11 12">Nb-231</strain>
    </source>
</reference>
<dbReference type="CDD" id="cd06223">
    <property type="entry name" value="PRTases_typeI"/>
    <property type="match status" value="1"/>
</dbReference>
<dbReference type="Pfam" id="PF14572">
    <property type="entry name" value="Pribosyl_synth"/>
    <property type="match status" value="1"/>
</dbReference>
<evidence type="ECO:0000256" key="9">
    <source>
        <dbReference type="ARBA" id="ARBA00049535"/>
    </source>
</evidence>
<dbReference type="FunFam" id="3.40.50.2020:FF:000007">
    <property type="entry name" value="Ribose-phosphate pyrophosphokinase"/>
    <property type="match status" value="1"/>
</dbReference>
<sequence>MPEAAARSVLEKARRRLMLKVSLVFLPEAPMSGAEPTLFALGATREYGQQVAACLGGELATHEERAFEDGEHKSRPLEGVRGRDVYVLHSLYQDASEGVNDKLVRLLFFLGALRDAHAGCLTAVIPYLAYARKDRRTKPRDPVTTRYVAQLLEAVGVDRVLTMDVHNIAAFENAFRVPVVHLEAGALFVRALCRQAGDSEVVVVSPDAGGYKRAERLRELLAKQRSSSPGLAFMEKKRSDDVVSGEALVGEVSGRVAVIVDDLISTGGTLVKAAMACRKAGARAVYAAATHGLFTGAASRVLAGAPLERLFVTDTVPPFRLQAEVLQNRVTLVPTAPLLGEAIRRLHTDGSLSELAEAFCQK</sequence>
<dbReference type="SUPFAM" id="SSF53271">
    <property type="entry name" value="PRTase-like"/>
    <property type="match status" value="1"/>
</dbReference>
<keyword evidence="7" id="KW-0067">ATP-binding</keyword>
<feature type="domain" description="Ribose-phosphate pyrophosphokinase N-terminal" evidence="10">
    <location>
        <begin position="38"/>
        <end position="156"/>
    </location>
</feature>
<evidence type="ECO:0000259" key="10">
    <source>
        <dbReference type="Pfam" id="PF13793"/>
    </source>
</evidence>
<evidence type="ECO:0000256" key="4">
    <source>
        <dbReference type="ARBA" id="ARBA00022727"/>
    </source>
</evidence>
<keyword evidence="3" id="KW-0479">Metal-binding</keyword>
<dbReference type="GO" id="GO:0005737">
    <property type="term" value="C:cytoplasm"/>
    <property type="evidence" value="ECO:0007669"/>
    <property type="project" value="TreeGrafter"/>
</dbReference>
<gene>
    <name evidence="11" type="ORF">NB231_04775</name>
</gene>
<evidence type="ECO:0000313" key="12">
    <source>
        <dbReference type="Proteomes" id="UP000003374"/>
    </source>
</evidence>
<evidence type="ECO:0000313" key="11">
    <source>
        <dbReference type="EMBL" id="EAR22194.1"/>
    </source>
</evidence>
<keyword evidence="6 11" id="KW-0418">Kinase</keyword>
<dbReference type="InterPro" id="IPR005946">
    <property type="entry name" value="Rib-P_diPkinase"/>
</dbReference>
<dbReference type="GO" id="GO:0006015">
    <property type="term" value="P:5-phosphoribose 1-diphosphate biosynthetic process"/>
    <property type="evidence" value="ECO:0007669"/>
    <property type="project" value="TreeGrafter"/>
</dbReference>
<protein>
    <recommendedName>
        <fullName evidence="1">ribose-phosphate diphosphokinase</fullName>
        <ecNumber evidence="1">2.7.6.1</ecNumber>
    </recommendedName>
</protein>
<evidence type="ECO:0000256" key="7">
    <source>
        <dbReference type="ARBA" id="ARBA00022840"/>
    </source>
</evidence>
<dbReference type="eggNOG" id="COG0462">
    <property type="taxonomic scope" value="Bacteria"/>
</dbReference>
<dbReference type="EC" id="2.7.6.1" evidence="1"/>
<keyword evidence="5" id="KW-0547">Nucleotide-binding</keyword>
<dbReference type="InterPro" id="IPR029057">
    <property type="entry name" value="PRTase-like"/>
</dbReference>
<dbReference type="InterPro" id="IPR000836">
    <property type="entry name" value="PRTase_dom"/>
</dbReference>
<dbReference type="PANTHER" id="PTHR10210">
    <property type="entry name" value="RIBOSE-PHOSPHATE DIPHOSPHOKINASE FAMILY MEMBER"/>
    <property type="match status" value="1"/>
</dbReference>
<dbReference type="Gene3D" id="3.40.50.2020">
    <property type="match status" value="2"/>
</dbReference>
<proteinExistence type="predicted"/>
<dbReference type="InterPro" id="IPR029099">
    <property type="entry name" value="Pribosyltran_N"/>
</dbReference>
<keyword evidence="4" id="KW-0545">Nucleotide biosynthesis</keyword>
<keyword evidence="2" id="KW-0808">Transferase</keyword>
<evidence type="ECO:0000256" key="2">
    <source>
        <dbReference type="ARBA" id="ARBA00022679"/>
    </source>
</evidence>
<dbReference type="GO" id="GO:0005524">
    <property type="term" value="F:ATP binding"/>
    <property type="evidence" value="ECO:0007669"/>
    <property type="project" value="UniProtKB-KW"/>
</dbReference>
<dbReference type="GO" id="GO:0006164">
    <property type="term" value="P:purine nucleotide biosynthetic process"/>
    <property type="evidence" value="ECO:0007669"/>
    <property type="project" value="TreeGrafter"/>
</dbReference>
<dbReference type="AlphaFoldDB" id="A4BQ39"/>
<dbReference type="HOGENOM" id="CLU_033546_2_0_6"/>
<dbReference type="STRING" id="314278.NB231_04775"/>
<dbReference type="Proteomes" id="UP000003374">
    <property type="component" value="Unassembled WGS sequence"/>
</dbReference>
<dbReference type="GO" id="GO:0004749">
    <property type="term" value="F:ribose phosphate diphosphokinase activity"/>
    <property type="evidence" value="ECO:0007669"/>
    <property type="project" value="UniProtKB-EC"/>
</dbReference>
<dbReference type="Pfam" id="PF13793">
    <property type="entry name" value="Pribosyltran_N"/>
    <property type="match status" value="1"/>
</dbReference>
<keyword evidence="8" id="KW-0460">Magnesium</keyword>
<comment type="catalytic activity">
    <reaction evidence="9">
        <text>D-ribose 5-phosphate + ATP = 5-phospho-alpha-D-ribose 1-diphosphate + AMP + H(+)</text>
        <dbReference type="Rhea" id="RHEA:15609"/>
        <dbReference type="ChEBI" id="CHEBI:15378"/>
        <dbReference type="ChEBI" id="CHEBI:30616"/>
        <dbReference type="ChEBI" id="CHEBI:58017"/>
        <dbReference type="ChEBI" id="CHEBI:78346"/>
        <dbReference type="ChEBI" id="CHEBI:456215"/>
        <dbReference type="EC" id="2.7.6.1"/>
    </reaction>
</comment>
<comment type="caution">
    <text evidence="11">The sequence shown here is derived from an EMBL/GenBank/DDBJ whole genome shotgun (WGS) entry which is preliminary data.</text>
</comment>